<feature type="non-terminal residue" evidence="1">
    <location>
        <position position="1"/>
    </location>
</feature>
<dbReference type="AlphaFoldDB" id="A0A0K2UGW3"/>
<accession>A0A0K2UGW3</accession>
<reference evidence="1" key="1">
    <citation type="submission" date="2014-05" db="EMBL/GenBank/DDBJ databases">
        <authorList>
            <person name="Chronopoulou M."/>
        </authorList>
    </citation>
    <scope>NUCLEOTIDE SEQUENCE</scope>
    <source>
        <tissue evidence="1">Whole organism</tissue>
    </source>
</reference>
<proteinExistence type="predicted"/>
<dbReference type="EMBL" id="HACA01019545">
    <property type="protein sequence ID" value="CDW36906.1"/>
    <property type="molecule type" value="Transcribed_RNA"/>
</dbReference>
<sequence length="49" mass="5671">PISSSCWSIDCTICRVPIQGYVNKKSSLCCFVKKKFRNIKLYLNLVIIF</sequence>
<name>A0A0K2UGW3_LEPSM</name>
<organism evidence="1">
    <name type="scientific">Lepeophtheirus salmonis</name>
    <name type="common">Salmon louse</name>
    <name type="synonym">Caligus salmonis</name>
    <dbReference type="NCBI Taxonomy" id="72036"/>
    <lineage>
        <taxon>Eukaryota</taxon>
        <taxon>Metazoa</taxon>
        <taxon>Ecdysozoa</taxon>
        <taxon>Arthropoda</taxon>
        <taxon>Crustacea</taxon>
        <taxon>Multicrustacea</taxon>
        <taxon>Hexanauplia</taxon>
        <taxon>Copepoda</taxon>
        <taxon>Siphonostomatoida</taxon>
        <taxon>Caligidae</taxon>
        <taxon>Lepeophtheirus</taxon>
    </lineage>
</organism>
<evidence type="ECO:0000313" key="1">
    <source>
        <dbReference type="EMBL" id="CDW36906.1"/>
    </source>
</evidence>
<protein>
    <submittedName>
        <fullName evidence="1">Uncharacterized protein</fullName>
    </submittedName>
</protein>